<feature type="region of interest" description="Disordered" evidence="9">
    <location>
        <begin position="272"/>
        <end position="305"/>
    </location>
</feature>
<dbReference type="Proteomes" id="UP001054837">
    <property type="component" value="Unassembled WGS sequence"/>
</dbReference>
<evidence type="ECO:0000256" key="8">
    <source>
        <dbReference type="RuleBase" id="RU000682"/>
    </source>
</evidence>
<evidence type="ECO:0000256" key="5">
    <source>
        <dbReference type="ARBA" id="ARBA00023155"/>
    </source>
</evidence>
<dbReference type="SUPFAM" id="SSF46689">
    <property type="entry name" value="Homeodomain-like"/>
    <property type="match status" value="1"/>
</dbReference>
<dbReference type="GO" id="GO:0045944">
    <property type="term" value="P:positive regulation of transcription by RNA polymerase II"/>
    <property type="evidence" value="ECO:0007669"/>
    <property type="project" value="UniProtKB-ARBA"/>
</dbReference>
<dbReference type="PANTHER" id="PTHR45793:SF5">
    <property type="entry name" value="HOMEOTIC PROTEIN OCELLILESS"/>
    <property type="match status" value="1"/>
</dbReference>
<keyword evidence="5 7" id="KW-0371">Homeobox</keyword>
<dbReference type="CDD" id="cd00086">
    <property type="entry name" value="homeodomain"/>
    <property type="match status" value="1"/>
</dbReference>
<dbReference type="InterPro" id="IPR001356">
    <property type="entry name" value="HD"/>
</dbReference>
<feature type="compositionally biased region" description="Basic and acidic residues" evidence="9">
    <location>
        <begin position="290"/>
        <end position="299"/>
    </location>
</feature>
<evidence type="ECO:0000256" key="9">
    <source>
        <dbReference type="SAM" id="MobiDB-lite"/>
    </source>
</evidence>
<keyword evidence="6 7" id="KW-0539">Nucleus</keyword>
<feature type="domain" description="Homeobox" evidence="10">
    <location>
        <begin position="67"/>
        <end position="127"/>
    </location>
</feature>
<feature type="region of interest" description="Disordered" evidence="9">
    <location>
        <begin position="38"/>
        <end position="74"/>
    </location>
</feature>
<name>A0AAV4Q085_9ARAC</name>
<dbReference type="GO" id="GO:0007399">
    <property type="term" value="P:nervous system development"/>
    <property type="evidence" value="ECO:0007669"/>
    <property type="project" value="UniProtKB-KW"/>
</dbReference>
<evidence type="ECO:0000256" key="1">
    <source>
        <dbReference type="ARBA" id="ARBA00004123"/>
    </source>
</evidence>
<feature type="compositionally biased region" description="Polar residues" evidence="9">
    <location>
        <begin position="52"/>
        <end position="62"/>
    </location>
</feature>
<dbReference type="EMBL" id="BPLQ01003595">
    <property type="protein sequence ID" value="GIY01607.1"/>
    <property type="molecule type" value="Genomic_DNA"/>
</dbReference>
<feature type="compositionally biased region" description="Polar residues" evidence="9">
    <location>
        <begin position="125"/>
        <end position="135"/>
    </location>
</feature>
<organism evidence="11 12">
    <name type="scientific">Caerostris darwini</name>
    <dbReference type="NCBI Taxonomy" id="1538125"/>
    <lineage>
        <taxon>Eukaryota</taxon>
        <taxon>Metazoa</taxon>
        <taxon>Ecdysozoa</taxon>
        <taxon>Arthropoda</taxon>
        <taxon>Chelicerata</taxon>
        <taxon>Arachnida</taxon>
        <taxon>Araneae</taxon>
        <taxon>Araneomorphae</taxon>
        <taxon>Entelegynae</taxon>
        <taxon>Araneoidea</taxon>
        <taxon>Araneidae</taxon>
        <taxon>Caerostris</taxon>
    </lineage>
</organism>
<keyword evidence="3" id="KW-0524">Neurogenesis</keyword>
<gene>
    <name evidence="11" type="primary">otx1a</name>
    <name evidence="11" type="ORF">CDAR_276171</name>
</gene>
<reference evidence="11 12" key="1">
    <citation type="submission" date="2021-06" db="EMBL/GenBank/DDBJ databases">
        <title>Caerostris darwini draft genome.</title>
        <authorList>
            <person name="Kono N."/>
            <person name="Arakawa K."/>
        </authorList>
    </citation>
    <scope>NUCLEOTIDE SEQUENCE [LARGE SCALE GENOMIC DNA]</scope>
</reference>
<dbReference type="SMART" id="SM00389">
    <property type="entry name" value="HOX"/>
    <property type="match status" value="1"/>
</dbReference>
<evidence type="ECO:0000313" key="11">
    <source>
        <dbReference type="EMBL" id="GIY01607.1"/>
    </source>
</evidence>
<dbReference type="FunFam" id="1.10.10.60:FF:000068">
    <property type="entry name" value="Orthodenticle homeobox 1"/>
    <property type="match status" value="1"/>
</dbReference>
<dbReference type="InterPro" id="IPR009057">
    <property type="entry name" value="Homeodomain-like_sf"/>
</dbReference>
<evidence type="ECO:0000256" key="6">
    <source>
        <dbReference type="ARBA" id="ARBA00023242"/>
    </source>
</evidence>
<dbReference type="GO" id="GO:0005634">
    <property type="term" value="C:nucleus"/>
    <property type="evidence" value="ECO:0007669"/>
    <property type="project" value="UniProtKB-SubCell"/>
</dbReference>
<accession>A0AAV4Q085</accession>
<dbReference type="GO" id="GO:0000978">
    <property type="term" value="F:RNA polymerase II cis-regulatory region sequence-specific DNA binding"/>
    <property type="evidence" value="ECO:0007669"/>
    <property type="project" value="TreeGrafter"/>
</dbReference>
<feature type="compositionally biased region" description="Low complexity" evidence="9">
    <location>
        <begin position="158"/>
        <end position="176"/>
    </location>
</feature>
<keyword evidence="12" id="KW-1185">Reference proteome</keyword>
<evidence type="ECO:0000256" key="4">
    <source>
        <dbReference type="ARBA" id="ARBA00023125"/>
    </source>
</evidence>
<protein>
    <submittedName>
        <fullName evidence="11">Homeobox protein OTX1 A</fullName>
    </submittedName>
</protein>
<proteinExistence type="predicted"/>
<keyword evidence="4 7" id="KW-0238">DNA-binding</keyword>
<dbReference type="PANTHER" id="PTHR45793">
    <property type="entry name" value="HOMEOBOX PROTEIN"/>
    <property type="match status" value="1"/>
</dbReference>
<feature type="region of interest" description="Disordered" evidence="9">
    <location>
        <begin position="121"/>
        <end position="197"/>
    </location>
</feature>
<keyword evidence="2" id="KW-0217">Developmental protein</keyword>
<feature type="compositionally biased region" description="Polar residues" evidence="9">
    <location>
        <begin position="272"/>
        <end position="287"/>
    </location>
</feature>
<evidence type="ECO:0000259" key="10">
    <source>
        <dbReference type="PROSITE" id="PS50071"/>
    </source>
</evidence>
<evidence type="ECO:0000256" key="2">
    <source>
        <dbReference type="ARBA" id="ARBA00022473"/>
    </source>
</evidence>
<feature type="DNA-binding region" description="Homeobox" evidence="7">
    <location>
        <begin position="69"/>
        <end position="128"/>
    </location>
</feature>
<dbReference type="PROSITE" id="PS00027">
    <property type="entry name" value="HOMEOBOX_1"/>
    <property type="match status" value="1"/>
</dbReference>
<dbReference type="GO" id="GO:0000981">
    <property type="term" value="F:DNA-binding transcription factor activity, RNA polymerase II-specific"/>
    <property type="evidence" value="ECO:0007669"/>
    <property type="project" value="InterPro"/>
</dbReference>
<dbReference type="PROSITE" id="PS50071">
    <property type="entry name" value="HOMEOBOX_2"/>
    <property type="match status" value="1"/>
</dbReference>
<evidence type="ECO:0000256" key="3">
    <source>
        <dbReference type="ARBA" id="ARBA00022902"/>
    </source>
</evidence>
<dbReference type="InterPro" id="IPR017970">
    <property type="entry name" value="Homeobox_CS"/>
</dbReference>
<evidence type="ECO:0000256" key="7">
    <source>
        <dbReference type="PROSITE-ProRule" id="PRU00108"/>
    </source>
</evidence>
<dbReference type="Gene3D" id="1.10.10.60">
    <property type="entry name" value="Homeodomain-like"/>
    <property type="match status" value="1"/>
</dbReference>
<comment type="caution">
    <text evidence="11">The sequence shown here is derived from an EMBL/GenBank/DDBJ whole genome shotgun (WGS) entry which is preliminary data.</text>
</comment>
<dbReference type="AlphaFoldDB" id="A0AAV4Q085"/>
<sequence length="305" mass="33978">MNFQESSSFLPPLFKIKKLSGGYPNPLFLLEHAYEGGGSEGFPYEKERKKSSSGGNSDTKANPQGARKQRRERTTFTRFQLDVLENLFTKTRYPDIFMREEVASKIHLPESRVQVWFKNRRAKCRQQNQNGTNKARTSKKQSKSPPVQVAPCSSPTTSQSHASPSSGESGSSPAAALITPLPSRSGDYSPPTPDTMIMPTTSSASCMQRVDTSSTYQFNCAAYNTNGYAQNTTYPSAYDYYNNTPLSHTYQLHPMTTVPHQTVSPPIQPTPQSLGTPTNFGNYTTLPRSDYSDHPDSKNMRFQNL</sequence>
<evidence type="ECO:0000313" key="12">
    <source>
        <dbReference type="Proteomes" id="UP001054837"/>
    </source>
</evidence>
<comment type="subcellular location">
    <subcellularLocation>
        <location evidence="1 7 8">Nucleus</location>
    </subcellularLocation>
</comment>
<dbReference type="Pfam" id="PF00046">
    <property type="entry name" value="Homeodomain"/>
    <property type="match status" value="1"/>
</dbReference>